<reference evidence="1 2" key="1">
    <citation type="submission" date="2018-03" db="EMBL/GenBank/DDBJ databases">
        <title>Genomic Encyclopedia of Archaeal and Bacterial Type Strains, Phase II (KMG-II): from individual species to whole genera.</title>
        <authorList>
            <person name="Goeker M."/>
        </authorList>
    </citation>
    <scope>NUCLEOTIDE SEQUENCE [LARGE SCALE GENOMIC DNA]</scope>
    <source>
        <strain evidence="1 2">DSM 28354</strain>
    </source>
</reference>
<dbReference type="AlphaFoldDB" id="A0A2T0SY80"/>
<dbReference type="EMBL" id="PVTE01000009">
    <property type="protein sequence ID" value="PRY38381.1"/>
    <property type="molecule type" value="Genomic_DNA"/>
</dbReference>
<accession>A0A2T0SY80</accession>
<comment type="caution">
    <text evidence="1">The sequence shown here is derived from an EMBL/GenBank/DDBJ whole genome shotgun (WGS) entry which is preliminary data.</text>
</comment>
<keyword evidence="2" id="KW-1185">Reference proteome</keyword>
<gene>
    <name evidence="1" type="ORF">CLV58_109108</name>
</gene>
<protein>
    <submittedName>
        <fullName evidence="1">Uncharacterized protein</fullName>
    </submittedName>
</protein>
<organism evidence="1 2">
    <name type="scientific">Spirosoma oryzae</name>
    <dbReference type="NCBI Taxonomy" id="1469603"/>
    <lineage>
        <taxon>Bacteria</taxon>
        <taxon>Pseudomonadati</taxon>
        <taxon>Bacteroidota</taxon>
        <taxon>Cytophagia</taxon>
        <taxon>Cytophagales</taxon>
        <taxon>Cytophagaceae</taxon>
        <taxon>Spirosoma</taxon>
    </lineage>
</organism>
<proteinExistence type="predicted"/>
<dbReference type="RefSeq" id="WP_106138115.1">
    <property type="nucleotide sequence ID" value="NZ_PVTE01000009.1"/>
</dbReference>
<evidence type="ECO:0000313" key="2">
    <source>
        <dbReference type="Proteomes" id="UP000238375"/>
    </source>
</evidence>
<sequence>MNNRFKVRDWVILVADDDFILKKYYPSYQLKNVYQITELDKDSKWHLAVKGLNSETDLKPSNGYTHFWLESKNFELEDPFQTKVRLTLQQLQENG</sequence>
<name>A0A2T0SY80_9BACT</name>
<dbReference type="Proteomes" id="UP000238375">
    <property type="component" value="Unassembled WGS sequence"/>
</dbReference>
<evidence type="ECO:0000313" key="1">
    <source>
        <dbReference type="EMBL" id="PRY38381.1"/>
    </source>
</evidence>